<dbReference type="InterPro" id="IPR018060">
    <property type="entry name" value="HTH_AraC"/>
</dbReference>
<dbReference type="Pfam" id="PF02311">
    <property type="entry name" value="AraC_binding"/>
    <property type="match status" value="1"/>
</dbReference>
<feature type="domain" description="HTH araC/xylS-type" evidence="4">
    <location>
        <begin position="207"/>
        <end position="305"/>
    </location>
</feature>
<dbReference type="InterPro" id="IPR018062">
    <property type="entry name" value="HTH_AraC-typ_CS"/>
</dbReference>
<dbReference type="PANTHER" id="PTHR43280">
    <property type="entry name" value="ARAC-FAMILY TRANSCRIPTIONAL REGULATOR"/>
    <property type="match status" value="1"/>
</dbReference>
<keyword evidence="1" id="KW-0805">Transcription regulation</keyword>
<dbReference type="RefSeq" id="WP_154118728.1">
    <property type="nucleotide sequence ID" value="NZ_WJXB01000003.1"/>
</dbReference>
<comment type="caution">
    <text evidence="5">The sequence shown here is derived from an EMBL/GenBank/DDBJ whole genome shotgun (WGS) entry which is preliminary data.</text>
</comment>
<evidence type="ECO:0000259" key="4">
    <source>
        <dbReference type="PROSITE" id="PS01124"/>
    </source>
</evidence>
<dbReference type="InterPro" id="IPR003313">
    <property type="entry name" value="AraC-bd"/>
</dbReference>
<dbReference type="SUPFAM" id="SSF46689">
    <property type="entry name" value="Homeodomain-like"/>
    <property type="match status" value="2"/>
</dbReference>
<dbReference type="GO" id="GO:0003700">
    <property type="term" value="F:DNA-binding transcription factor activity"/>
    <property type="evidence" value="ECO:0007669"/>
    <property type="project" value="InterPro"/>
</dbReference>
<gene>
    <name evidence="5" type="ORF">GJB61_12080</name>
</gene>
<dbReference type="CDD" id="cd02208">
    <property type="entry name" value="cupin_RmlC-like"/>
    <property type="match status" value="1"/>
</dbReference>
<reference evidence="5 6" key="1">
    <citation type="submission" date="2019-11" db="EMBL/GenBank/DDBJ databases">
        <title>Paenibacillus monticola sp. nov., a novel PGPR strain isolated from mountain sample in China.</title>
        <authorList>
            <person name="Zhao Q."/>
            <person name="Li H.-P."/>
            <person name="Zhang J.-L."/>
        </authorList>
    </citation>
    <scope>NUCLEOTIDE SEQUENCE [LARGE SCALE GENOMIC DNA]</scope>
    <source>
        <strain evidence="5 6">LC-T2</strain>
    </source>
</reference>
<sequence>MKRTLEQLEIIEELVSRDMEEMLVHGSRQFRMSVHMTQVPSMNNSVLYSHWHEELELLFVVKGSIQFHVGQDKFSVHSGEIVLIQPNLLHSASREGREEIVFYAVLVHFNFVSSLENDLIQQQYILPLFLQKRCYPKLITREMDQELKLFSLLEGVRDIYQQEPQGYELLVKARLLEIFYLLEKVAVEGTDETLRRSNAGQNSLLAKKMLGYVQQNYSKHISLTEMSKQVNMSPSYFCRFMKKQFDLTPMDFLNEYRISEAVTLMETTDKKIMEIAEMTGFCNINRFTEIFKKFYGYTPKSYRNAIRDKVENIDCTVRRDTDL</sequence>
<dbReference type="Proteomes" id="UP000463051">
    <property type="component" value="Unassembled WGS sequence"/>
</dbReference>
<dbReference type="SUPFAM" id="SSF51182">
    <property type="entry name" value="RmlC-like cupins"/>
    <property type="match status" value="1"/>
</dbReference>
<dbReference type="Pfam" id="PF12833">
    <property type="entry name" value="HTH_18"/>
    <property type="match status" value="1"/>
</dbReference>
<dbReference type="Gene3D" id="2.60.120.10">
    <property type="entry name" value="Jelly Rolls"/>
    <property type="match status" value="1"/>
</dbReference>
<evidence type="ECO:0000256" key="1">
    <source>
        <dbReference type="ARBA" id="ARBA00023015"/>
    </source>
</evidence>
<dbReference type="SMART" id="SM00342">
    <property type="entry name" value="HTH_ARAC"/>
    <property type="match status" value="1"/>
</dbReference>
<keyword evidence="6" id="KW-1185">Reference proteome</keyword>
<dbReference type="PANTHER" id="PTHR43280:SF2">
    <property type="entry name" value="HTH-TYPE TRANSCRIPTIONAL REGULATOR EXSA"/>
    <property type="match status" value="1"/>
</dbReference>
<keyword evidence="3" id="KW-0804">Transcription</keyword>
<evidence type="ECO:0000256" key="3">
    <source>
        <dbReference type="ARBA" id="ARBA00023163"/>
    </source>
</evidence>
<protein>
    <submittedName>
        <fullName evidence="5">Helix-turn-helix domain-containing protein</fullName>
    </submittedName>
</protein>
<keyword evidence="2" id="KW-0238">DNA-binding</keyword>
<evidence type="ECO:0000256" key="2">
    <source>
        <dbReference type="ARBA" id="ARBA00023125"/>
    </source>
</evidence>
<dbReference type="PRINTS" id="PR00032">
    <property type="entry name" value="HTHARAC"/>
</dbReference>
<dbReference type="InterPro" id="IPR020449">
    <property type="entry name" value="Tscrpt_reg_AraC-type_HTH"/>
</dbReference>
<dbReference type="Gene3D" id="1.10.10.60">
    <property type="entry name" value="Homeodomain-like"/>
    <property type="match status" value="2"/>
</dbReference>
<accession>A0A7X2H571</accession>
<name>A0A7X2H571_9BACL</name>
<dbReference type="PROSITE" id="PS01124">
    <property type="entry name" value="HTH_ARAC_FAMILY_2"/>
    <property type="match status" value="1"/>
</dbReference>
<dbReference type="EMBL" id="WJXB01000003">
    <property type="protein sequence ID" value="MRN53732.1"/>
    <property type="molecule type" value="Genomic_DNA"/>
</dbReference>
<dbReference type="InterPro" id="IPR009057">
    <property type="entry name" value="Homeodomain-like_sf"/>
</dbReference>
<dbReference type="InterPro" id="IPR014710">
    <property type="entry name" value="RmlC-like_jellyroll"/>
</dbReference>
<dbReference type="InterPro" id="IPR011051">
    <property type="entry name" value="RmlC_Cupin_sf"/>
</dbReference>
<dbReference type="GO" id="GO:0043565">
    <property type="term" value="F:sequence-specific DNA binding"/>
    <property type="evidence" value="ECO:0007669"/>
    <property type="project" value="InterPro"/>
</dbReference>
<evidence type="ECO:0000313" key="6">
    <source>
        <dbReference type="Proteomes" id="UP000463051"/>
    </source>
</evidence>
<organism evidence="5 6">
    <name type="scientific">Paenibacillus monticola</name>
    <dbReference type="NCBI Taxonomy" id="2666075"/>
    <lineage>
        <taxon>Bacteria</taxon>
        <taxon>Bacillati</taxon>
        <taxon>Bacillota</taxon>
        <taxon>Bacilli</taxon>
        <taxon>Bacillales</taxon>
        <taxon>Paenibacillaceae</taxon>
        <taxon>Paenibacillus</taxon>
    </lineage>
</organism>
<proteinExistence type="predicted"/>
<evidence type="ECO:0000313" key="5">
    <source>
        <dbReference type="EMBL" id="MRN53732.1"/>
    </source>
</evidence>
<dbReference type="AlphaFoldDB" id="A0A7X2H571"/>
<dbReference type="PROSITE" id="PS00041">
    <property type="entry name" value="HTH_ARAC_FAMILY_1"/>
    <property type="match status" value="1"/>
</dbReference>